<dbReference type="Proteomes" id="UP000195162">
    <property type="component" value="Unassembled WGS sequence"/>
</dbReference>
<proteinExistence type="predicted"/>
<gene>
    <name evidence="1" type="ORF">CAT59_17225</name>
</gene>
<comment type="caution">
    <text evidence="1">The sequence shown here is derived from an EMBL/GenBank/DDBJ whole genome shotgun (WGS) entry which is preliminary data.</text>
</comment>
<reference evidence="1 2" key="1">
    <citation type="submission" date="2017-05" db="EMBL/GenBank/DDBJ databases">
        <authorList>
            <person name="Song R."/>
            <person name="Chenine A.L."/>
            <person name="Ruprecht R.M."/>
        </authorList>
    </citation>
    <scope>NUCLEOTIDE SEQUENCE [LARGE SCALE GENOMIC DNA]</scope>
    <source>
        <strain evidence="1 2">ARLG1955</strain>
    </source>
</reference>
<dbReference type="AlphaFoldDB" id="A0A1C2PR04"/>
<name>A0A1C2PR04_ACIPI</name>
<protein>
    <submittedName>
        <fullName evidence="1">Uncharacterized protein</fullName>
    </submittedName>
</protein>
<sequence length="71" mass="8026">MGNNTYMVSRQAATGFSGMGTLKAEAMREAYQECQKTNKFVNVLETIDAKPPYILGNFPKTEIRFKCINEE</sequence>
<evidence type="ECO:0000313" key="2">
    <source>
        <dbReference type="Proteomes" id="UP000195162"/>
    </source>
</evidence>
<accession>A0A1C2PR04</accession>
<dbReference type="EMBL" id="NGIR01000032">
    <property type="protein sequence ID" value="OTU26019.1"/>
    <property type="molecule type" value="Genomic_DNA"/>
</dbReference>
<evidence type="ECO:0000313" key="1">
    <source>
        <dbReference type="EMBL" id="OTU26019.1"/>
    </source>
</evidence>
<organism evidence="1 2">
    <name type="scientific">Acinetobacter pittii</name>
    <name type="common">Acinetobacter genomosp. 3</name>
    <dbReference type="NCBI Taxonomy" id="48296"/>
    <lineage>
        <taxon>Bacteria</taxon>
        <taxon>Pseudomonadati</taxon>
        <taxon>Pseudomonadota</taxon>
        <taxon>Gammaproteobacteria</taxon>
        <taxon>Moraxellales</taxon>
        <taxon>Moraxellaceae</taxon>
        <taxon>Acinetobacter</taxon>
        <taxon>Acinetobacter calcoaceticus/baumannii complex</taxon>
    </lineage>
</organism>